<feature type="region of interest" description="Disordered" evidence="1">
    <location>
        <begin position="234"/>
        <end position="503"/>
    </location>
</feature>
<evidence type="ECO:0000256" key="1">
    <source>
        <dbReference type="SAM" id="MobiDB-lite"/>
    </source>
</evidence>
<feature type="compositionally biased region" description="Basic and acidic residues" evidence="1">
    <location>
        <begin position="282"/>
        <end position="297"/>
    </location>
</feature>
<feature type="compositionally biased region" description="Polar residues" evidence="1">
    <location>
        <begin position="63"/>
        <end position="75"/>
    </location>
</feature>
<dbReference type="EMBL" id="MSFK01000026">
    <property type="protein sequence ID" value="PWY77257.1"/>
    <property type="molecule type" value="Genomic_DNA"/>
</dbReference>
<feature type="compositionally biased region" description="Basic and acidic residues" evidence="1">
    <location>
        <begin position="239"/>
        <end position="248"/>
    </location>
</feature>
<evidence type="ECO:0000313" key="3">
    <source>
        <dbReference type="Proteomes" id="UP000246702"/>
    </source>
</evidence>
<dbReference type="OrthoDB" id="10265068at2759"/>
<feature type="compositionally biased region" description="Basic residues" evidence="1">
    <location>
        <begin position="91"/>
        <end position="105"/>
    </location>
</feature>
<feature type="compositionally biased region" description="Basic and acidic residues" evidence="1">
    <location>
        <begin position="367"/>
        <end position="385"/>
    </location>
</feature>
<feature type="compositionally biased region" description="Polar residues" evidence="1">
    <location>
        <begin position="398"/>
        <end position="413"/>
    </location>
</feature>
<dbReference type="GeneID" id="37108203"/>
<dbReference type="RefSeq" id="XP_025464444.1">
    <property type="nucleotide sequence ID" value="XM_025606060.1"/>
</dbReference>
<feature type="compositionally biased region" description="Polar residues" evidence="1">
    <location>
        <begin position="434"/>
        <end position="464"/>
    </location>
</feature>
<protein>
    <submittedName>
        <fullName evidence="2">Uncharacterized protein</fullName>
    </submittedName>
</protein>
<organism evidence="2 3">
    <name type="scientific">Aspergillus sclerotioniger CBS 115572</name>
    <dbReference type="NCBI Taxonomy" id="1450535"/>
    <lineage>
        <taxon>Eukaryota</taxon>
        <taxon>Fungi</taxon>
        <taxon>Dikarya</taxon>
        <taxon>Ascomycota</taxon>
        <taxon>Pezizomycotina</taxon>
        <taxon>Eurotiomycetes</taxon>
        <taxon>Eurotiomycetidae</taxon>
        <taxon>Eurotiales</taxon>
        <taxon>Aspergillaceae</taxon>
        <taxon>Aspergillus</taxon>
        <taxon>Aspergillus subgen. Circumdati</taxon>
    </lineage>
</organism>
<gene>
    <name evidence="2" type="ORF">BO94DRAFT_195272</name>
</gene>
<reference evidence="2 3" key="1">
    <citation type="submission" date="2016-12" db="EMBL/GenBank/DDBJ databases">
        <title>The genomes of Aspergillus section Nigri reveals drivers in fungal speciation.</title>
        <authorList>
            <consortium name="DOE Joint Genome Institute"/>
            <person name="Vesth T.C."/>
            <person name="Nybo J."/>
            <person name="Theobald S."/>
            <person name="Brandl J."/>
            <person name="Frisvad J.C."/>
            <person name="Nielsen K.F."/>
            <person name="Lyhne E.K."/>
            <person name="Kogle M.E."/>
            <person name="Kuo A."/>
            <person name="Riley R."/>
            <person name="Clum A."/>
            <person name="Nolan M."/>
            <person name="Lipzen A."/>
            <person name="Salamov A."/>
            <person name="Henrissat B."/>
            <person name="Wiebenga A."/>
            <person name="De Vries R.P."/>
            <person name="Grigoriev I.V."/>
            <person name="Mortensen U.H."/>
            <person name="Andersen M.R."/>
            <person name="Baker S.E."/>
        </authorList>
    </citation>
    <scope>NUCLEOTIDE SEQUENCE [LARGE SCALE GENOMIC DNA]</scope>
    <source>
        <strain evidence="2 3">CBS 115572</strain>
    </source>
</reference>
<feature type="compositionally biased region" description="Basic residues" evidence="1">
    <location>
        <begin position="249"/>
        <end position="259"/>
    </location>
</feature>
<accession>A0A317VW59</accession>
<dbReference type="AlphaFoldDB" id="A0A317VW59"/>
<feature type="compositionally biased region" description="Basic and acidic residues" evidence="1">
    <location>
        <begin position="420"/>
        <end position="431"/>
    </location>
</feature>
<comment type="caution">
    <text evidence="2">The sequence shown here is derived from an EMBL/GenBank/DDBJ whole genome shotgun (WGS) entry which is preliminary data.</text>
</comment>
<keyword evidence="3" id="KW-1185">Reference proteome</keyword>
<sequence>MADTKEVMSPSVVISPPLIDVDLYKSFDELHQRTVDKILSDEASFDTSFDDYSGSDGIIANDDQLQSGGDQTSKLATAKVSEPADSPYFPTKKRSKAQRTAQRHISRNDSQDDEGYDDDRDTSAGMDLGGPNTHATVNGEDLDDVSEEDIVFASVNPDRRMELLTFISSHSFMKKGEYPVPHSARRRFVRDLRRQSLSVGMKEADLDQLVAYVKRTYLELYGNSYVNWDGSQFGDEISDEPRSQESRSKLSKKEKKRKRTTGDDQEPAMKEDRKGSSKRRMSHEAIADGNGIEHEVAELDPTGSISKPLAGQPQVTDYDAAAGGEEMPKVTIDLCKSDDEGTEPSHQQEAPIKSSVLEQPPNTYVEATEKRRSLPPRSESKEKSCSTKQKKSAHVRPSTESPNKRSMNAQSSPKSPPTHHVGDGTEKDIETHPFQVSSSQDESTSVAEARQHGSSVDETQQQGRVPSKKEKNKRKRDNRKLRKKKYNIFRTSLSKPQGEPSTAEADMAAGCVGKTPHGIAGCNVVTADDLAILDEAFWDLEDF</sequence>
<dbReference type="STRING" id="1450535.A0A317VW59"/>
<name>A0A317VW59_9EURO</name>
<dbReference type="Proteomes" id="UP000246702">
    <property type="component" value="Unassembled WGS sequence"/>
</dbReference>
<feature type="compositionally biased region" description="Basic residues" evidence="1">
    <location>
        <begin position="470"/>
        <end position="487"/>
    </location>
</feature>
<evidence type="ECO:0000313" key="2">
    <source>
        <dbReference type="EMBL" id="PWY77257.1"/>
    </source>
</evidence>
<feature type="compositionally biased region" description="Acidic residues" evidence="1">
    <location>
        <begin position="111"/>
        <end position="120"/>
    </location>
</feature>
<proteinExistence type="predicted"/>
<feature type="region of interest" description="Disordered" evidence="1">
    <location>
        <begin position="57"/>
        <end position="142"/>
    </location>
</feature>